<keyword evidence="2" id="KW-1185">Reference proteome</keyword>
<sequence>MMLPEHKNRINRVYGQKKKMKLTKPALTDEDQQELFRRLKVSKSQNLEASITLFRDSGNRTIFGIVTSIDPRYALIKVESGPSWEVFQFSDVIRVDLHDAGY</sequence>
<dbReference type="InterPro" id="IPR014962">
    <property type="entry name" value="YolD"/>
</dbReference>
<organism evidence="1 2">
    <name type="scientific">Paenibacillus radicis</name>
    <name type="common">ex Xue et al. 2023</name>
    <dbReference type="NCBI Taxonomy" id="2972489"/>
    <lineage>
        <taxon>Bacteria</taxon>
        <taxon>Bacillati</taxon>
        <taxon>Bacillota</taxon>
        <taxon>Bacilli</taxon>
        <taxon>Bacillales</taxon>
        <taxon>Paenibacillaceae</taxon>
        <taxon>Paenibacillus</taxon>
    </lineage>
</organism>
<accession>A0ABT1YKF8</accession>
<gene>
    <name evidence="1" type="ORF">NV381_21010</name>
</gene>
<dbReference type="EMBL" id="JANQBD010000015">
    <property type="protein sequence ID" value="MCR8633669.1"/>
    <property type="molecule type" value="Genomic_DNA"/>
</dbReference>
<comment type="caution">
    <text evidence="1">The sequence shown here is derived from an EMBL/GenBank/DDBJ whole genome shotgun (WGS) entry which is preliminary data.</text>
</comment>
<reference evidence="1 2" key="1">
    <citation type="submission" date="2022-08" db="EMBL/GenBank/DDBJ databases">
        <title>Paenibacillus endoradicis sp. nov., Paenibacillus radicibacter sp. nov and Paenibacillus pararadicis sp. nov., three cold-adapted plant growth-promoting bacteria isolated from root of Larix gmelinii in Great Khingan.</title>
        <authorList>
            <person name="Xue H."/>
        </authorList>
    </citation>
    <scope>NUCLEOTIDE SEQUENCE [LARGE SCALE GENOMIC DNA]</scope>
    <source>
        <strain evidence="1 2">N5-1-1-5</strain>
    </source>
</reference>
<protein>
    <submittedName>
        <fullName evidence="1">YolD-like family protein</fullName>
    </submittedName>
</protein>
<proteinExistence type="predicted"/>
<name>A0ABT1YKF8_9BACL</name>
<evidence type="ECO:0000313" key="1">
    <source>
        <dbReference type="EMBL" id="MCR8633669.1"/>
    </source>
</evidence>
<evidence type="ECO:0000313" key="2">
    <source>
        <dbReference type="Proteomes" id="UP001300012"/>
    </source>
</evidence>
<dbReference type="RefSeq" id="WP_258215234.1">
    <property type="nucleotide sequence ID" value="NZ_JANQBD010000015.1"/>
</dbReference>
<dbReference type="Pfam" id="PF08863">
    <property type="entry name" value="YolD"/>
    <property type="match status" value="1"/>
</dbReference>
<dbReference type="Proteomes" id="UP001300012">
    <property type="component" value="Unassembled WGS sequence"/>
</dbReference>